<dbReference type="InterPro" id="IPR003385">
    <property type="entry name" value="Glyco_hydro_77"/>
</dbReference>
<dbReference type="Proteomes" id="UP001596461">
    <property type="component" value="Unassembled WGS sequence"/>
</dbReference>
<name>A0ABD5WBI7_9EURY</name>
<evidence type="ECO:0000313" key="10">
    <source>
        <dbReference type="Proteomes" id="UP001596461"/>
    </source>
</evidence>
<dbReference type="EC" id="2.4.1.25" evidence="3"/>
<dbReference type="NCBIfam" id="TIGR00217">
    <property type="entry name" value="malQ"/>
    <property type="match status" value="1"/>
</dbReference>
<dbReference type="PANTHER" id="PTHR32438:SF5">
    <property type="entry name" value="4-ALPHA-GLUCANOTRANSFERASE DPE1, CHLOROPLASTIC_AMYLOPLASTIC"/>
    <property type="match status" value="1"/>
</dbReference>
<evidence type="ECO:0000256" key="3">
    <source>
        <dbReference type="ARBA" id="ARBA00012560"/>
    </source>
</evidence>
<reference evidence="9 10" key="1">
    <citation type="journal article" date="2019" name="Int. J. Syst. Evol. Microbiol.">
        <title>The Global Catalogue of Microorganisms (GCM) 10K type strain sequencing project: providing services to taxonomists for standard genome sequencing and annotation.</title>
        <authorList>
            <consortium name="The Broad Institute Genomics Platform"/>
            <consortium name="The Broad Institute Genome Sequencing Center for Infectious Disease"/>
            <person name="Wu L."/>
            <person name="Ma J."/>
        </authorList>
    </citation>
    <scope>NUCLEOTIDE SEQUENCE [LARGE SCALE GENOMIC DNA]</scope>
    <source>
        <strain evidence="9 10">DT31</strain>
    </source>
</reference>
<sequence length="497" mass="55821">MRFDRRSGVLLHPTALPGPHGIGDLGAGARSFIDFLDRADQSVWQVCPLGPTADIHGHSPYQTFSGFAGNPLLVDLRELADRGYLADEELASDDAAFSPHEVNYDAVEPYKLDRLRTAFDRFRAEGDAADHAAFADYREREADWLADYTLFRALKDEFGGDLWTEWPEPVRTRDPETLADYREDLADEVAFRAFCQWTFDRQWAAVRSYAEERGVGILGDLPIYVALDSADVWAAPAAFDLDDANRPAAVAGVPPNMGDGGQRWGNPVYDWDRLAETGYEWWLDRLRRLFELVDYARLDHFKGFDEFWAIPADSDDPSTGEWREGPGHAFFDAVREEFGELPFVAEDLGFIDPGSASLREAFDIPGMRVPQYADWCQQGHLYQPMHYPEDCVGYTSTHDTDTVVGYYGSLGDEQRDCLHYNLGTDGSDIEWDVIEAVWNSDATLAVTTMQDLLGLDSHARFNTPGTGEGNWRWRVTDAGVDDAVADRLARVTDATVR</sequence>
<dbReference type="GeneID" id="81125879"/>
<organism evidence="9 10">
    <name type="scientific">Halobaculum lipolyticum</name>
    <dbReference type="NCBI Taxonomy" id="3032001"/>
    <lineage>
        <taxon>Archaea</taxon>
        <taxon>Methanobacteriati</taxon>
        <taxon>Methanobacteriota</taxon>
        <taxon>Stenosarchaea group</taxon>
        <taxon>Halobacteria</taxon>
        <taxon>Halobacteriales</taxon>
        <taxon>Haloferacaceae</taxon>
        <taxon>Halobaculum</taxon>
    </lineage>
</organism>
<dbReference type="Gene3D" id="3.20.20.80">
    <property type="entry name" value="Glycosidases"/>
    <property type="match status" value="1"/>
</dbReference>
<comment type="caution">
    <text evidence="9">The sequence shown here is derived from an EMBL/GenBank/DDBJ whole genome shotgun (WGS) entry which is preliminary data.</text>
</comment>
<dbReference type="InterPro" id="IPR017853">
    <property type="entry name" value="GH"/>
</dbReference>
<evidence type="ECO:0000256" key="1">
    <source>
        <dbReference type="ARBA" id="ARBA00000439"/>
    </source>
</evidence>
<gene>
    <name evidence="9" type="primary">malQ</name>
    <name evidence="9" type="ORF">ACFQL9_04400</name>
</gene>
<dbReference type="GO" id="GO:0004134">
    <property type="term" value="F:4-alpha-glucanotransferase activity"/>
    <property type="evidence" value="ECO:0007669"/>
    <property type="project" value="UniProtKB-EC"/>
</dbReference>
<comment type="catalytic activity">
    <reaction evidence="1">
        <text>Transfers a segment of a (1-&gt;4)-alpha-D-glucan to a new position in an acceptor, which may be glucose or a (1-&gt;4)-alpha-D-glucan.</text>
        <dbReference type="EC" id="2.4.1.25"/>
    </reaction>
</comment>
<dbReference type="SUPFAM" id="SSF51445">
    <property type="entry name" value="(Trans)glycosidases"/>
    <property type="match status" value="1"/>
</dbReference>
<dbReference type="PANTHER" id="PTHR32438">
    <property type="entry name" value="4-ALPHA-GLUCANOTRANSFERASE DPE1, CHLOROPLASTIC/AMYLOPLASTIC"/>
    <property type="match status" value="1"/>
</dbReference>
<evidence type="ECO:0000256" key="4">
    <source>
        <dbReference type="ARBA" id="ARBA00022676"/>
    </source>
</evidence>
<evidence type="ECO:0000256" key="2">
    <source>
        <dbReference type="ARBA" id="ARBA00005684"/>
    </source>
</evidence>
<comment type="similarity">
    <text evidence="2">Belongs to the disproportionating enzyme family.</text>
</comment>
<dbReference type="RefSeq" id="WP_284031016.1">
    <property type="nucleotide sequence ID" value="NZ_CP126154.1"/>
</dbReference>
<keyword evidence="5 9" id="KW-0808">Transferase</keyword>
<keyword evidence="10" id="KW-1185">Reference proteome</keyword>
<dbReference type="NCBIfam" id="NF011080">
    <property type="entry name" value="PRK14508.1-3"/>
    <property type="match status" value="1"/>
</dbReference>
<protein>
    <recommendedName>
        <fullName evidence="3">4-alpha-glucanotransferase</fullName>
        <ecNumber evidence="3">2.4.1.25</ecNumber>
    </recommendedName>
    <alternativeName>
        <fullName evidence="7">Amylomaltase</fullName>
    </alternativeName>
    <alternativeName>
        <fullName evidence="8">Disproportionating enzyme</fullName>
    </alternativeName>
</protein>
<evidence type="ECO:0000256" key="5">
    <source>
        <dbReference type="ARBA" id="ARBA00022679"/>
    </source>
</evidence>
<evidence type="ECO:0000256" key="8">
    <source>
        <dbReference type="ARBA" id="ARBA00031501"/>
    </source>
</evidence>
<dbReference type="AlphaFoldDB" id="A0ABD5WBI7"/>
<evidence type="ECO:0000256" key="7">
    <source>
        <dbReference type="ARBA" id="ARBA00031423"/>
    </source>
</evidence>
<dbReference type="EMBL" id="JBHTAH010000003">
    <property type="protein sequence ID" value="MFC7068875.1"/>
    <property type="molecule type" value="Genomic_DNA"/>
</dbReference>
<keyword evidence="4 9" id="KW-0328">Glycosyltransferase</keyword>
<keyword evidence="6" id="KW-0119">Carbohydrate metabolism</keyword>
<proteinExistence type="inferred from homology"/>
<evidence type="ECO:0000313" key="9">
    <source>
        <dbReference type="EMBL" id="MFC7068875.1"/>
    </source>
</evidence>
<evidence type="ECO:0000256" key="6">
    <source>
        <dbReference type="ARBA" id="ARBA00023277"/>
    </source>
</evidence>
<dbReference type="Pfam" id="PF02446">
    <property type="entry name" value="Glyco_hydro_77"/>
    <property type="match status" value="1"/>
</dbReference>
<accession>A0ABD5WBI7</accession>